<evidence type="ECO:0000313" key="9">
    <source>
        <dbReference type="Proteomes" id="UP000015525"/>
    </source>
</evidence>
<evidence type="ECO:0000256" key="3">
    <source>
        <dbReference type="ARBA" id="ARBA00022692"/>
    </source>
</evidence>
<organism evidence="8 9">
    <name type="scientific">Sphingobium quisquiliarum P25</name>
    <dbReference type="NCBI Taxonomy" id="1329909"/>
    <lineage>
        <taxon>Bacteria</taxon>
        <taxon>Pseudomonadati</taxon>
        <taxon>Pseudomonadota</taxon>
        <taxon>Alphaproteobacteria</taxon>
        <taxon>Sphingomonadales</taxon>
        <taxon>Sphingomonadaceae</taxon>
        <taxon>Sphingobium</taxon>
    </lineage>
</organism>
<feature type="transmembrane region" description="Helical" evidence="6">
    <location>
        <begin position="270"/>
        <end position="290"/>
    </location>
</feature>
<dbReference type="InterPro" id="IPR020846">
    <property type="entry name" value="MFS_dom"/>
</dbReference>
<dbReference type="Gene3D" id="1.20.1250.20">
    <property type="entry name" value="MFS general substrate transporter like domains"/>
    <property type="match status" value="1"/>
</dbReference>
<dbReference type="AlphaFoldDB" id="T0GRS8"/>
<dbReference type="PATRIC" id="fig|1329909.3.peg.2840"/>
<dbReference type="PROSITE" id="PS50850">
    <property type="entry name" value="MFS"/>
    <property type="match status" value="1"/>
</dbReference>
<dbReference type="RefSeq" id="WP_021239066.1">
    <property type="nucleotide sequence ID" value="NZ_ATHO01000134.1"/>
</dbReference>
<evidence type="ECO:0000256" key="1">
    <source>
        <dbReference type="ARBA" id="ARBA00004651"/>
    </source>
</evidence>
<proteinExistence type="predicted"/>
<feature type="transmembrane region" description="Helical" evidence="6">
    <location>
        <begin position="159"/>
        <end position="180"/>
    </location>
</feature>
<sequence length="458" mass="46703">MKPGSWTSIITIFFVGLIAAASIGKILPLIPDVASSMGVDAGTVSWCISSIAAAAVLLAPLGGSLTERIGDRRLMALGMAIIVAGNIGDYYAPGFASLTVSRLIEGGGCIFVSLGSLAMVARTTTGARQPLAMALISTTVPVGIGLSAALAGFASGPGWPIVFVIHAVAALAGLLLVLALSKSQAVQSEHGGTRWIDVLRLRGPIRLSVGLAVLTIAQFGLGALFPTFLIGAFGFSPATAGLFSLASYPASVIGSILLGVMLARNVSARAIFVVTLVIVAVAGPLAYLPVLGLTGAVISLFLFCAGGGVLVGMSAARFPHVAPSPDAIGATSGLMLQFANLGVLLGAPVTFGTFALGGREGVALLALACCVVNGLFWLSDRRITPGETVTFQPVPFAAARAGMIANGLPEADADAAIELFTLVSKGGEGEVYPDVERVLQRKAIRFEQFVRDNLAAFK</sequence>
<feature type="transmembrane region" description="Helical" evidence="6">
    <location>
        <begin position="361"/>
        <end position="378"/>
    </location>
</feature>
<protein>
    <recommendedName>
        <fullName evidence="7">Major facilitator superfamily (MFS) profile domain-containing protein</fullName>
    </recommendedName>
</protein>
<dbReference type="SUPFAM" id="SSF103473">
    <property type="entry name" value="MFS general substrate transporter"/>
    <property type="match status" value="1"/>
</dbReference>
<feature type="transmembrane region" description="Helical" evidence="6">
    <location>
        <begin position="43"/>
        <end position="62"/>
    </location>
</feature>
<feature type="domain" description="Major facilitator superfamily (MFS) profile" evidence="7">
    <location>
        <begin position="8"/>
        <end position="385"/>
    </location>
</feature>
<dbReference type="Proteomes" id="UP000015525">
    <property type="component" value="Unassembled WGS sequence"/>
</dbReference>
<feature type="transmembrane region" description="Helical" evidence="6">
    <location>
        <begin position="74"/>
        <end position="91"/>
    </location>
</feature>
<feature type="transmembrane region" description="Helical" evidence="6">
    <location>
        <begin position="103"/>
        <end position="121"/>
    </location>
</feature>
<dbReference type="Gene3D" id="3.90.25.10">
    <property type="entry name" value="UDP-galactose 4-epimerase, domain 1"/>
    <property type="match status" value="1"/>
</dbReference>
<reference evidence="8 9" key="1">
    <citation type="journal article" date="2013" name="Genome Announc.">
        <title>Draft Genome Sequence of Sphingobium quisquiliarum Strain P25T, a Novel Hexachlorocyclohexane (HCH)-Degrading Bacterium Isolated from an HCH Dumpsite.</title>
        <authorList>
            <person name="Kumar Singh A."/>
            <person name="Sangwan N."/>
            <person name="Sharma A."/>
            <person name="Gupta V."/>
            <person name="Khurana J.P."/>
            <person name="Lal R."/>
        </authorList>
    </citation>
    <scope>NUCLEOTIDE SEQUENCE [LARGE SCALE GENOMIC DNA]</scope>
    <source>
        <strain evidence="8 9">P25</strain>
    </source>
</reference>
<accession>T0GRS8</accession>
<dbReference type="InterPro" id="IPR036259">
    <property type="entry name" value="MFS_trans_sf"/>
</dbReference>
<dbReference type="EMBL" id="ATHO01000134">
    <property type="protein sequence ID" value="EQB03362.1"/>
    <property type="molecule type" value="Genomic_DNA"/>
</dbReference>
<evidence type="ECO:0000256" key="4">
    <source>
        <dbReference type="ARBA" id="ARBA00022989"/>
    </source>
</evidence>
<feature type="transmembrane region" description="Helical" evidence="6">
    <location>
        <begin position="241"/>
        <end position="263"/>
    </location>
</feature>
<keyword evidence="3 6" id="KW-0812">Transmembrane</keyword>
<feature type="transmembrane region" description="Helical" evidence="6">
    <location>
        <begin position="296"/>
        <end position="316"/>
    </location>
</feature>
<comment type="subcellular location">
    <subcellularLocation>
        <location evidence="1">Cell membrane</location>
        <topology evidence="1">Multi-pass membrane protein</topology>
    </subcellularLocation>
</comment>
<evidence type="ECO:0000256" key="6">
    <source>
        <dbReference type="SAM" id="Phobius"/>
    </source>
</evidence>
<keyword evidence="2" id="KW-1003">Cell membrane</keyword>
<feature type="transmembrane region" description="Helical" evidence="6">
    <location>
        <begin position="209"/>
        <end position="235"/>
    </location>
</feature>
<dbReference type="InterPro" id="IPR050189">
    <property type="entry name" value="MFS_Efflux_Transporters"/>
</dbReference>
<keyword evidence="4 6" id="KW-1133">Transmembrane helix</keyword>
<dbReference type="GO" id="GO:0005886">
    <property type="term" value="C:plasma membrane"/>
    <property type="evidence" value="ECO:0007669"/>
    <property type="project" value="UniProtKB-SubCell"/>
</dbReference>
<evidence type="ECO:0000256" key="2">
    <source>
        <dbReference type="ARBA" id="ARBA00022475"/>
    </source>
</evidence>
<dbReference type="InterPro" id="IPR011701">
    <property type="entry name" value="MFS"/>
</dbReference>
<dbReference type="GO" id="GO:0022857">
    <property type="term" value="F:transmembrane transporter activity"/>
    <property type="evidence" value="ECO:0007669"/>
    <property type="project" value="InterPro"/>
</dbReference>
<evidence type="ECO:0000256" key="5">
    <source>
        <dbReference type="ARBA" id="ARBA00023136"/>
    </source>
</evidence>
<dbReference type="Pfam" id="PF07690">
    <property type="entry name" value="MFS_1"/>
    <property type="match status" value="1"/>
</dbReference>
<dbReference type="PANTHER" id="PTHR43124:SF3">
    <property type="entry name" value="CHLORAMPHENICOL EFFLUX PUMP RV0191"/>
    <property type="match status" value="1"/>
</dbReference>
<comment type="caution">
    <text evidence="8">The sequence shown here is derived from an EMBL/GenBank/DDBJ whole genome shotgun (WGS) entry which is preliminary data.</text>
</comment>
<keyword evidence="5 6" id="KW-0472">Membrane</keyword>
<evidence type="ECO:0000259" key="7">
    <source>
        <dbReference type="PROSITE" id="PS50850"/>
    </source>
</evidence>
<keyword evidence="9" id="KW-1185">Reference proteome</keyword>
<gene>
    <name evidence="8" type="ORF">L288_14760</name>
</gene>
<name>T0GRS8_9SPHN</name>
<feature type="transmembrane region" description="Helical" evidence="6">
    <location>
        <begin position="12"/>
        <end position="31"/>
    </location>
</feature>
<dbReference type="PANTHER" id="PTHR43124">
    <property type="entry name" value="PURINE EFFLUX PUMP PBUE"/>
    <property type="match status" value="1"/>
</dbReference>
<evidence type="ECO:0000313" key="8">
    <source>
        <dbReference type="EMBL" id="EQB03362.1"/>
    </source>
</evidence>
<feature type="transmembrane region" description="Helical" evidence="6">
    <location>
        <begin position="133"/>
        <end position="153"/>
    </location>
</feature>
<feature type="transmembrane region" description="Helical" evidence="6">
    <location>
        <begin position="328"/>
        <end position="349"/>
    </location>
</feature>